<evidence type="ECO:0000256" key="2">
    <source>
        <dbReference type="ARBA" id="ARBA00016337"/>
    </source>
</evidence>
<evidence type="ECO:0000256" key="8">
    <source>
        <dbReference type="ARBA" id="ARBA00031306"/>
    </source>
</evidence>
<feature type="signal peptide" evidence="12">
    <location>
        <begin position="1"/>
        <end position="27"/>
    </location>
</feature>
<keyword evidence="7 10" id="KW-0460">Magnesium</keyword>
<comment type="caution">
    <text evidence="13">The sequence shown here is derived from an EMBL/GenBank/DDBJ whole genome shotgun (WGS) entry which is preliminary data.</text>
</comment>
<feature type="chain" id="PRO_5039955623" description="FAD:protein FMN transferase" evidence="12">
    <location>
        <begin position="28"/>
        <end position="357"/>
    </location>
</feature>
<comment type="catalytic activity">
    <reaction evidence="9 10">
        <text>L-threonyl-[protein] + FAD = FMN-L-threonyl-[protein] + AMP + H(+)</text>
        <dbReference type="Rhea" id="RHEA:36847"/>
        <dbReference type="Rhea" id="RHEA-COMP:11060"/>
        <dbReference type="Rhea" id="RHEA-COMP:11061"/>
        <dbReference type="ChEBI" id="CHEBI:15378"/>
        <dbReference type="ChEBI" id="CHEBI:30013"/>
        <dbReference type="ChEBI" id="CHEBI:57692"/>
        <dbReference type="ChEBI" id="CHEBI:74257"/>
        <dbReference type="ChEBI" id="CHEBI:456215"/>
        <dbReference type="EC" id="2.7.1.180"/>
    </reaction>
</comment>
<evidence type="ECO:0000256" key="1">
    <source>
        <dbReference type="ARBA" id="ARBA00011955"/>
    </source>
</evidence>
<evidence type="ECO:0000256" key="11">
    <source>
        <dbReference type="PIRSR" id="PIRSR006268-2"/>
    </source>
</evidence>
<proteinExistence type="inferred from homology"/>
<comment type="similarity">
    <text evidence="10">Belongs to the ApbE family.</text>
</comment>
<keyword evidence="4 10" id="KW-0808">Transferase</keyword>
<evidence type="ECO:0000256" key="7">
    <source>
        <dbReference type="ARBA" id="ARBA00022842"/>
    </source>
</evidence>
<keyword evidence="3 10" id="KW-0285">Flavoprotein</keyword>
<evidence type="ECO:0000256" key="9">
    <source>
        <dbReference type="ARBA" id="ARBA00048540"/>
    </source>
</evidence>
<dbReference type="InterPro" id="IPR024932">
    <property type="entry name" value="ApbE"/>
</dbReference>
<evidence type="ECO:0000256" key="4">
    <source>
        <dbReference type="ARBA" id="ARBA00022679"/>
    </source>
</evidence>
<dbReference type="OrthoDB" id="9778595at2"/>
<dbReference type="PANTHER" id="PTHR30040:SF2">
    <property type="entry name" value="FAD:PROTEIN FMN TRANSFERASE"/>
    <property type="match status" value="1"/>
</dbReference>
<evidence type="ECO:0000313" key="13">
    <source>
        <dbReference type="EMBL" id="PJJ30376.1"/>
    </source>
</evidence>
<dbReference type="GO" id="GO:0016740">
    <property type="term" value="F:transferase activity"/>
    <property type="evidence" value="ECO:0007669"/>
    <property type="project" value="UniProtKB-UniRule"/>
</dbReference>
<dbReference type="InterPro" id="IPR003374">
    <property type="entry name" value="ApbE-like_sf"/>
</dbReference>
<evidence type="ECO:0000313" key="14">
    <source>
        <dbReference type="Proteomes" id="UP000231092"/>
    </source>
</evidence>
<keyword evidence="12" id="KW-0732">Signal</keyword>
<feature type="binding site" evidence="11">
    <location>
        <position position="308"/>
    </location>
    <ligand>
        <name>Mg(2+)</name>
        <dbReference type="ChEBI" id="CHEBI:18420"/>
    </ligand>
</feature>
<dbReference type="Proteomes" id="UP000231092">
    <property type="component" value="Unassembled WGS sequence"/>
</dbReference>
<dbReference type="PIRSF" id="PIRSF006268">
    <property type="entry name" value="ApbE"/>
    <property type="match status" value="1"/>
</dbReference>
<protein>
    <recommendedName>
        <fullName evidence="2 10">FAD:protein FMN transferase</fullName>
        <ecNumber evidence="1 10">2.7.1.180</ecNumber>
    </recommendedName>
    <alternativeName>
        <fullName evidence="8 10">Flavin transferase</fullName>
    </alternativeName>
</protein>
<keyword evidence="6 10" id="KW-0274">FAD</keyword>
<dbReference type="Gene3D" id="3.10.520.10">
    <property type="entry name" value="ApbE-like domains"/>
    <property type="match status" value="1"/>
</dbReference>
<dbReference type="Pfam" id="PF02424">
    <property type="entry name" value="ApbE"/>
    <property type="match status" value="1"/>
</dbReference>
<evidence type="ECO:0000256" key="5">
    <source>
        <dbReference type="ARBA" id="ARBA00022723"/>
    </source>
</evidence>
<evidence type="ECO:0000256" key="10">
    <source>
        <dbReference type="PIRNR" id="PIRNR006268"/>
    </source>
</evidence>
<dbReference type="SUPFAM" id="SSF143631">
    <property type="entry name" value="ApbE-like"/>
    <property type="match status" value="1"/>
</dbReference>
<dbReference type="EC" id="2.7.1.180" evidence="1 10"/>
<sequence>MQNKKAVKFLIIAGTLAALTMAAVNTAAIGAKKDQRFHAEFLKLFDTVTQIVGYAKNKEEFTQIATDVHDELETYHKLYDIYNDYDGINNIKTINDNAGKRPVKVDQKIIDMLKVAEEAYARTDGKVNVAMGSVLSIWHDYRSKGIDNPETAQVPPMDKLKEAALHTDFSKVIVDEDASTVYLEDPDMRLDVGAIAKGYATELVARSLEAKGIDHVLLSVGGNIRAIGIRGDEKPWKLEIQNPDLDSDKKAIDALDLDGFSLVSSGDYERYYIVDGVRYHHIIDPETLMPAAYFRAVSVVCRDSGWADALSTAIFNMPYEKGLAMIEDMKGVEAMWVLPDSTIKTSSGYEAYRSHDR</sequence>
<feature type="binding site" evidence="11">
    <location>
        <position position="312"/>
    </location>
    <ligand>
        <name>Mg(2+)</name>
        <dbReference type="ChEBI" id="CHEBI:18420"/>
    </ligand>
</feature>
<dbReference type="AlphaFoldDB" id="A0A2M8ZA99"/>
<comment type="cofactor">
    <cofactor evidence="11">
        <name>Mg(2+)</name>
        <dbReference type="ChEBI" id="CHEBI:18420"/>
    </cofactor>
    <cofactor evidence="11">
        <name>Mn(2+)</name>
        <dbReference type="ChEBI" id="CHEBI:29035"/>
    </cofactor>
    <text evidence="11">Magnesium. Can also use manganese.</text>
</comment>
<keyword evidence="5 10" id="KW-0479">Metal-binding</keyword>
<dbReference type="RefSeq" id="WP_100306636.1">
    <property type="nucleotide sequence ID" value="NZ_PGET01000001.1"/>
</dbReference>
<evidence type="ECO:0000256" key="12">
    <source>
        <dbReference type="SAM" id="SignalP"/>
    </source>
</evidence>
<feature type="binding site" evidence="11">
    <location>
        <position position="194"/>
    </location>
    <ligand>
        <name>Mg(2+)</name>
        <dbReference type="ChEBI" id="CHEBI:18420"/>
    </ligand>
</feature>
<reference evidence="13 14" key="1">
    <citation type="submission" date="2017-11" db="EMBL/GenBank/DDBJ databases">
        <title>Understudied soil microbes with underappreciated capabilities: Untangling the Clostridium saccharolyticum group.</title>
        <authorList>
            <person name="Leschine S."/>
        </authorList>
    </citation>
    <scope>NUCLEOTIDE SEQUENCE [LARGE SCALE GENOMIC DNA]</scope>
    <source>
        <strain evidence="13 14">18A</strain>
    </source>
</reference>
<name>A0A2M8ZA99_9FIRM</name>
<accession>A0A2M8ZA99</accession>
<gene>
    <name evidence="13" type="ORF">H171_3979</name>
</gene>
<organism evidence="13 14">
    <name type="scientific">[Clostridium] celerecrescens 18A</name>
    <dbReference type="NCBI Taxonomy" id="1286362"/>
    <lineage>
        <taxon>Bacteria</taxon>
        <taxon>Bacillati</taxon>
        <taxon>Bacillota</taxon>
        <taxon>Clostridia</taxon>
        <taxon>Lachnospirales</taxon>
        <taxon>Lachnospiraceae</taxon>
        <taxon>Lacrimispora</taxon>
    </lineage>
</organism>
<dbReference type="GO" id="GO:0046872">
    <property type="term" value="F:metal ion binding"/>
    <property type="evidence" value="ECO:0007669"/>
    <property type="project" value="UniProtKB-UniRule"/>
</dbReference>
<dbReference type="EMBL" id="PGET01000001">
    <property type="protein sequence ID" value="PJJ30376.1"/>
    <property type="molecule type" value="Genomic_DNA"/>
</dbReference>
<evidence type="ECO:0000256" key="3">
    <source>
        <dbReference type="ARBA" id="ARBA00022630"/>
    </source>
</evidence>
<keyword evidence="13" id="KW-0449">Lipoprotein</keyword>
<dbReference type="PANTHER" id="PTHR30040">
    <property type="entry name" value="THIAMINE BIOSYNTHESIS LIPOPROTEIN APBE"/>
    <property type="match status" value="1"/>
</dbReference>
<evidence type="ECO:0000256" key="6">
    <source>
        <dbReference type="ARBA" id="ARBA00022827"/>
    </source>
</evidence>